<dbReference type="SUPFAM" id="SSF54427">
    <property type="entry name" value="NTF2-like"/>
    <property type="match status" value="1"/>
</dbReference>
<feature type="signal peptide" evidence="1">
    <location>
        <begin position="1"/>
        <end position="19"/>
    </location>
</feature>
<protein>
    <submittedName>
        <fullName evidence="2">Ester cyclase</fullName>
    </submittedName>
</protein>
<organism evidence="2">
    <name type="scientific">Nakamurella sp. A5-74</name>
    <dbReference type="NCBI Taxonomy" id="3158264"/>
    <lineage>
        <taxon>Bacteria</taxon>
        <taxon>Bacillati</taxon>
        <taxon>Actinomycetota</taxon>
        <taxon>Actinomycetes</taxon>
        <taxon>Nakamurellales</taxon>
        <taxon>Nakamurellaceae</taxon>
        <taxon>Nakamurella</taxon>
    </lineage>
</organism>
<accession>A0AAU8DKT5</accession>
<evidence type="ECO:0000256" key="1">
    <source>
        <dbReference type="SAM" id="SignalP"/>
    </source>
</evidence>
<dbReference type="Pfam" id="PF07366">
    <property type="entry name" value="SnoaL"/>
    <property type="match status" value="1"/>
</dbReference>
<dbReference type="InterPro" id="IPR032710">
    <property type="entry name" value="NTF2-like_dom_sf"/>
</dbReference>
<proteinExistence type="predicted"/>
<dbReference type="RefSeq" id="WP_353647981.1">
    <property type="nucleotide sequence ID" value="NZ_CP159218.1"/>
</dbReference>
<dbReference type="PANTHER" id="PTHR38436">
    <property type="entry name" value="POLYKETIDE CYCLASE SNOAL-LIKE DOMAIN"/>
    <property type="match status" value="1"/>
</dbReference>
<gene>
    <name evidence="2" type="ORF">ABLG96_14005</name>
</gene>
<name>A0AAU8DKT5_9ACTN</name>
<feature type="chain" id="PRO_5043504575" evidence="1">
    <location>
        <begin position="20"/>
        <end position="194"/>
    </location>
</feature>
<dbReference type="AlphaFoldDB" id="A0AAU8DKT5"/>
<dbReference type="PANTHER" id="PTHR38436:SF1">
    <property type="entry name" value="ESTER CYCLASE"/>
    <property type="match status" value="1"/>
</dbReference>
<sequence>MNRFIPGILAVVLGGSALAGTAAGSTTNVSPAVAAAAAAVPDAAVTTADAATRRQHERLTLDWVRLWNGDYRHVDRFIAPDFGMHAALLDGGDGSAVTGPSGLVGLIRQIRGPLPDLHFRVQVGPIIDGDRIVVRWIATGTYAGGFPGATAAVGTDISFEGTDIVRVDHAGRIVEYWLNADTLGLVTQLGVTGG</sequence>
<dbReference type="GO" id="GO:0030638">
    <property type="term" value="P:polyketide metabolic process"/>
    <property type="evidence" value="ECO:0007669"/>
    <property type="project" value="InterPro"/>
</dbReference>
<evidence type="ECO:0000313" key="2">
    <source>
        <dbReference type="EMBL" id="XCG62366.1"/>
    </source>
</evidence>
<dbReference type="EMBL" id="CP159218">
    <property type="protein sequence ID" value="XCG62366.1"/>
    <property type="molecule type" value="Genomic_DNA"/>
</dbReference>
<keyword evidence="1" id="KW-0732">Signal</keyword>
<dbReference type="InterPro" id="IPR009959">
    <property type="entry name" value="Cyclase_SnoaL-like"/>
</dbReference>
<dbReference type="Gene3D" id="3.10.450.50">
    <property type="match status" value="1"/>
</dbReference>
<reference evidence="2" key="1">
    <citation type="submission" date="2024-05" db="EMBL/GenBank/DDBJ databases">
        <authorList>
            <person name="Cai S.Y."/>
            <person name="Jin L.M."/>
            <person name="Li H.R."/>
        </authorList>
    </citation>
    <scope>NUCLEOTIDE SEQUENCE</scope>
    <source>
        <strain evidence="2">A5-74</strain>
    </source>
</reference>